<comment type="caution">
    <text evidence="4">The sequence shown here is derived from an EMBL/GenBank/DDBJ whole genome shotgun (WGS) entry which is preliminary data.</text>
</comment>
<evidence type="ECO:0000259" key="2">
    <source>
        <dbReference type="Pfam" id="PF04773"/>
    </source>
</evidence>
<dbReference type="PANTHER" id="PTHR30273">
    <property type="entry name" value="PERIPLASMIC SIGNAL SENSOR AND SIGMA FACTOR ACTIVATOR FECR-RELATED"/>
    <property type="match status" value="1"/>
</dbReference>
<sequence>MYHKEQLKSVLIEVRKSGKIDPETLGSLTEAEREVVYSLYGENLISEALLFLEELDTEEEWQQFMKKTVDSRKPPVSFMRPVMKYAAVLVSFLALGYFFFQDKDGKSTPIEATAIKLKMDENNVKVLQKGQSQQIVSNTGKVLGVQNGDKITYKVDSEIDELVYNELEIPFGKIFNVELSDGTLVHLNSGTKIKYPVKFLKEGKREVFLEGEAYFKVAKDAKHPFVVHANEVAVEVLGTEFNLTSYDEDAEINTVLVEGSVSMGNSVKPEDHIILTPGTKGTWDKNSHVTNTESVDVGLYTGWVSGEIVFRNTMFSAMQKRLERSYNVSITNYNTMLANKVLNARFNVNIETIDDVMKSIGEIYPLKYEIRDKEVIIQ</sequence>
<dbReference type="InterPro" id="IPR006860">
    <property type="entry name" value="FecR"/>
</dbReference>
<accession>A0ABY1L224</accession>
<proteinExistence type="predicted"/>
<keyword evidence="1" id="KW-0812">Transmembrane</keyword>
<dbReference type="InterPro" id="IPR012373">
    <property type="entry name" value="Ferrdict_sens_TM"/>
</dbReference>
<evidence type="ECO:0000313" key="4">
    <source>
        <dbReference type="EMBL" id="SIT14719.1"/>
    </source>
</evidence>
<dbReference type="Gene3D" id="3.55.50.30">
    <property type="match status" value="1"/>
</dbReference>
<name>A0ABY1L224_9FLAO</name>
<keyword evidence="1" id="KW-0472">Membrane</keyword>
<reference evidence="4 5" key="1">
    <citation type="submission" date="2017-01" db="EMBL/GenBank/DDBJ databases">
        <authorList>
            <person name="Varghese N."/>
            <person name="Submissions S."/>
        </authorList>
    </citation>
    <scope>NUCLEOTIDE SEQUENCE [LARGE SCALE GENOMIC DNA]</scope>
    <source>
        <strain evidence="4 5">DSM 2061</strain>
    </source>
</reference>
<dbReference type="Gene3D" id="2.60.120.1440">
    <property type="match status" value="1"/>
</dbReference>
<keyword evidence="1" id="KW-1133">Transmembrane helix</keyword>
<feature type="domain" description="Protein FecR C-terminal" evidence="3">
    <location>
        <begin position="308"/>
        <end position="377"/>
    </location>
</feature>
<dbReference type="Pfam" id="PF16344">
    <property type="entry name" value="FecR_C"/>
    <property type="match status" value="1"/>
</dbReference>
<dbReference type="RefSeq" id="WP_076457222.1">
    <property type="nucleotide sequence ID" value="NZ_FTOB01000014.1"/>
</dbReference>
<dbReference type="Pfam" id="PF04773">
    <property type="entry name" value="FecR"/>
    <property type="match status" value="1"/>
</dbReference>
<gene>
    <name evidence="4" type="ORF">SAMN05421766_1148</name>
</gene>
<protein>
    <submittedName>
        <fullName evidence="4">FecR family protein</fullName>
    </submittedName>
</protein>
<evidence type="ECO:0000313" key="5">
    <source>
        <dbReference type="Proteomes" id="UP000185728"/>
    </source>
</evidence>
<evidence type="ECO:0000256" key="1">
    <source>
        <dbReference type="SAM" id="Phobius"/>
    </source>
</evidence>
<dbReference type="EMBL" id="FTOB01000014">
    <property type="protein sequence ID" value="SIT14719.1"/>
    <property type="molecule type" value="Genomic_DNA"/>
</dbReference>
<dbReference type="Proteomes" id="UP000185728">
    <property type="component" value="Unassembled WGS sequence"/>
</dbReference>
<keyword evidence="5" id="KW-1185">Reference proteome</keyword>
<evidence type="ECO:0000259" key="3">
    <source>
        <dbReference type="Pfam" id="PF16344"/>
    </source>
</evidence>
<organism evidence="4 5">
    <name type="scientific">Zobellia uliginosa</name>
    <dbReference type="NCBI Taxonomy" id="143224"/>
    <lineage>
        <taxon>Bacteria</taxon>
        <taxon>Pseudomonadati</taxon>
        <taxon>Bacteroidota</taxon>
        <taxon>Flavobacteriia</taxon>
        <taxon>Flavobacteriales</taxon>
        <taxon>Flavobacteriaceae</taxon>
        <taxon>Zobellia</taxon>
    </lineage>
</organism>
<dbReference type="PANTHER" id="PTHR30273:SF2">
    <property type="entry name" value="PROTEIN FECR"/>
    <property type="match status" value="1"/>
</dbReference>
<dbReference type="InterPro" id="IPR032508">
    <property type="entry name" value="FecR_C"/>
</dbReference>
<feature type="domain" description="FecR protein" evidence="2">
    <location>
        <begin position="171"/>
        <end position="261"/>
    </location>
</feature>
<feature type="transmembrane region" description="Helical" evidence="1">
    <location>
        <begin position="82"/>
        <end position="100"/>
    </location>
</feature>